<dbReference type="Proteomes" id="UP000238823">
    <property type="component" value="Unassembled WGS sequence"/>
</dbReference>
<dbReference type="EMBL" id="PVNL01000075">
    <property type="protein sequence ID" value="PRQ06415.1"/>
    <property type="molecule type" value="Genomic_DNA"/>
</dbReference>
<proteinExistence type="predicted"/>
<name>A0A2S9YMV1_9BACT</name>
<organism evidence="1 2">
    <name type="scientific">Enhygromyxa salina</name>
    <dbReference type="NCBI Taxonomy" id="215803"/>
    <lineage>
        <taxon>Bacteria</taxon>
        <taxon>Pseudomonadati</taxon>
        <taxon>Myxococcota</taxon>
        <taxon>Polyangia</taxon>
        <taxon>Nannocystales</taxon>
        <taxon>Nannocystaceae</taxon>
        <taxon>Enhygromyxa</taxon>
    </lineage>
</organism>
<sequence>MARQWTRGVGAAARSARAERFESERARLFDAFAELGSPRVETRMAGRLAGLPPLAALEQRLFDLWIATITEPLRASSNDPFEHARALIQLTRSLLVTQRETDLDVRDSFEDDDFIKRKMTVLFSGMCNCEMSNLVVWSGLRKLGHLVYLFETGLSDQLGGSHLLLYAFGRQGAAFVDAWSDVPCFHLSGFTPELPSARVRWLASRYAGRQPPGVPKHSELGHLSLETHGLYPAEAIRAGVIRPSPDNDEHPPAAAAVDCVSAAVRTPTAAIWTDYVELRRRHLERQLEQPAQAYREFAARGEVPNKLRVVVTALAKRQPPPTQRASG</sequence>
<accession>A0A2S9YMV1</accession>
<reference evidence="1 2" key="1">
    <citation type="submission" date="2018-03" db="EMBL/GenBank/DDBJ databases">
        <title>Draft Genome Sequences of the Obligatory Marine Myxobacteria Enhygromyxa salina SWB007.</title>
        <authorList>
            <person name="Poehlein A."/>
            <person name="Moghaddam J.A."/>
            <person name="Harms H."/>
            <person name="Alanjari M."/>
            <person name="Koenig G.M."/>
            <person name="Daniel R."/>
            <person name="Schaeberle T.F."/>
        </authorList>
    </citation>
    <scope>NUCLEOTIDE SEQUENCE [LARGE SCALE GENOMIC DNA]</scope>
    <source>
        <strain evidence="1 2">SWB007</strain>
    </source>
</reference>
<comment type="caution">
    <text evidence="1">The sequence shown here is derived from an EMBL/GenBank/DDBJ whole genome shotgun (WGS) entry which is preliminary data.</text>
</comment>
<evidence type="ECO:0000313" key="2">
    <source>
        <dbReference type="Proteomes" id="UP000238823"/>
    </source>
</evidence>
<evidence type="ECO:0000313" key="1">
    <source>
        <dbReference type="EMBL" id="PRQ06415.1"/>
    </source>
</evidence>
<dbReference type="AlphaFoldDB" id="A0A2S9YMV1"/>
<protein>
    <submittedName>
        <fullName evidence="1">Uncharacterized protein</fullName>
    </submittedName>
</protein>
<gene>
    <name evidence="1" type="ORF">ENSA7_38850</name>
</gene>